<dbReference type="EMBL" id="LACI01000190">
    <property type="protein sequence ID" value="KJU87401.1"/>
    <property type="molecule type" value="Genomic_DNA"/>
</dbReference>
<feature type="domain" description="DUF6398" evidence="2">
    <location>
        <begin position="21"/>
        <end position="125"/>
    </location>
</feature>
<feature type="compositionally biased region" description="Basic residues" evidence="1">
    <location>
        <begin position="178"/>
        <end position="187"/>
    </location>
</feature>
<dbReference type="AlphaFoldDB" id="A0A0F3GZR6"/>
<evidence type="ECO:0000259" key="2">
    <source>
        <dbReference type="Pfam" id="PF19935"/>
    </source>
</evidence>
<feature type="compositionally biased region" description="Basic and acidic residues" evidence="1">
    <location>
        <begin position="127"/>
        <end position="164"/>
    </location>
</feature>
<dbReference type="Proteomes" id="UP000033423">
    <property type="component" value="Unassembled WGS sequence"/>
</dbReference>
<protein>
    <recommendedName>
        <fullName evidence="2">DUF6398 domain-containing protein</fullName>
    </recommendedName>
</protein>
<gene>
    <name evidence="3" type="ORF">MBAV_000409</name>
</gene>
<evidence type="ECO:0000313" key="3">
    <source>
        <dbReference type="EMBL" id="KJU87401.1"/>
    </source>
</evidence>
<sequence length="443" mass="51013">MDKTNKSEKIPKELEALYDRITELIDDYCRKHLNNDYAKLARNAVVALCCSESAPVAKGHINTWACAILYTLCSVNRLFEDEQELHINASDLCNDFEISINTALSKSGVVAEILQINDNDPIWCLKKPDPKPAIKPETRPDTKSETKPRLKSEVKLEPEPDGKRYNKTAETTEDKKEPKKSRTKARGTNKDEIRIGDCVRVKKGVVDPDFVDSPIEGWYGRVIAFVDEDGSEEDKDNPLVDVEWDSFTLRGMTDDFIDRCDEDGLDCLSMYLRINDIEKARPRDTMQDVKEAQDEIHIYLDDPIAISQSNEQDKRILEILGNKDISIREETLACYLDYLEKNISPPLQLTVSEPFQWEELYLSGIGRKREYDKLKKTRPAYKDTFKFIKIERDLNMEDGILVKVQRLTDNKKFVLPLSNLQVVGNKLPNYRLVNDYSSWFVNN</sequence>
<reference evidence="3 4" key="1">
    <citation type="submission" date="2015-02" db="EMBL/GenBank/DDBJ databases">
        <title>Single-cell genomics of uncultivated deep-branching MTB reveals a conserved set of magnetosome genes.</title>
        <authorList>
            <person name="Kolinko S."/>
            <person name="Richter M."/>
            <person name="Glockner F.O."/>
            <person name="Brachmann A."/>
            <person name="Schuler D."/>
        </authorList>
    </citation>
    <scope>NUCLEOTIDE SEQUENCE [LARGE SCALE GENOMIC DNA]</scope>
    <source>
        <strain evidence="3">TM-1</strain>
    </source>
</reference>
<evidence type="ECO:0000256" key="1">
    <source>
        <dbReference type="SAM" id="MobiDB-lite"/>
    </source>
</evidence>
<name>A0A0F3GZR6_9BACT</name>
<feature type="region of interest" description="Disordered" evidence="1">
    <location>
        <begin position="127"/>
        <end position="188"/>
    </location>
</feature>
<comment type="caution">
    <text evidence="3">The sequence shown here is derived from an EMBL/GenBank/DDBJ whole genome shotgun (WGS) entry which is preliminary data.</text>
</comment>
<dbReference type="InterPro" id="IPR045651">
    <property type="entry name" value="DUF6398"/>
</dbReference>
<keyword evidence="4" id="KW-1185">Reference proteome</keyword>
<accession>A0A0F3GZR6</accession>
<evidence type="ECO:0000313" key="4">
    <source>
        <dbReference type="Proteomes" id="UP000033423"/>
    </source>
</evidence>
<dbReference type="Pfam" id="PF19935">
    <property type="entry name" value="DUF6398"/>
    <property type="match status" value="1"/>
</dbReference>
<proteinExistence type="predicted"/>
<organism evidence="3 4">
    <name type="scientific">Candidatus Magnetobacterium bavaricum</name>
    <dbReference type="NCBI Taxonomy" id="29290"/>
    <lineage>
        <taxon>Bacteria</taxon>
        <taxon>Pseudomonadati</taxon>
        <taxon>Nitrospirota</taxon>
        <taxon>Thermodesulfovibrionia</taxon>
        <taxon>Thermodesulfovibrionales</taxon>
        <taxon>Candidatus Magnetobacteriaceae</taxon>
        <taxon>Candidatus Magnetobacterium</taxon>
    </lineage>
</organism>